<keyword evidence="10" id="KW-0378">Hydrolase</keyword>
<dbReference type="InterPro" id="IPR029058">
    <property type="entry name" value="AB_hydrolase_fold"/>
</dbReference>
<keyword evidence="8" id="KW-0645">Protease</keyword>
<dbReference type="GO" id="GO:0006508">
    <property type="term" value="P:proteolysis"/>
    <property type="evidence" value="ECO:0007669"/>
    <property type="project" value="UniProtKB-KW"/>
</dbReference>
<dbReference type="Gene3D" id="3.40.50.1820">
    <property type="entry name" value="alpha/beta hydrolase"/>
    <property type="match status" value="1"/>
</dbReference>
<dbReference type="InterPro" id="IPR001375">
    <property type="entry name" value="Peptidase_S9_cat"/>
</dbReference>
<evidence type="ECO:0000313" key="20">
    <source>
        <dbReference type="EMBL" id="QIW98184.1"/>
    </source>
</evidence>
<evidence type="ECO:0000313" key="21">
    <source>
        <dbReference type="Proteomes" id="UP000503462"/>
    </source>
</evidence>
<feature type="transmembrane region" description="Helical" evidence="17">
    <location>
        <begin position="90"/>
        <end position="111"/>
    </location>
</feature>
<evidence type="ECO:0000256" key="8">
    <source>
        <dbReference type="ARBA" id="ARBA00022670"/>
    </source>
</evidence>
<dbReference type="Pfam" id="PF00930">
    <property type="entry name" value="DPPIV_N"/>
    <property type="match status" value="1"/>
</dbReference>
<gene>
    <name evidence="20" type="ORF">AMS68_003702</name>
</gene>
<keyword evidence="21" id="KW-1185">Reference proteome</keyword>
<accession>A0A6H0XU60</accession>
<evidence type="ECO:0000256" key="1">
    <source>
        <dbReference type="ARBA" id="ARBA00001257"/>
    </source>
</evidence>
<keyword evidence="11" id="KW-0720">Serine protease</keyword>
<feature type="compositionally biased region" description="Basic and acidic residues" evidence="16">
    <location>
        <begin position="1"/>
        <end position="12"/>
    </location>
</feature>
<keyword evidence="12" id="KW-0735">Signal-anchor</keyword>
<dbReference type="AlphaFoldDB" id="A0A6H0XU60"/>
<evidence type="ECO:0000256" key="2">
    <source>
        <dbReference type="ARBA" id="ARBA00002218"/>
    </source>
</evidence>
<proteinExistence type="inferred from homology"/>
<keyword evidence="7" id="KW-0926">Vacuole</keyword>
<dbReference type="Gene3D" id="2.140.10.30">
    <property type="entry name" value="Dipeptidylpeptidase IV, N-terminal domain"/>
    <property type="match status" value="1"/>
</dbReference>
<sequence>MVRTDGANHEESIPLTSNQHDIDHNETKQPRTSASSVSTSSLMFEHISDRAAADAKQELYDEPSQDEFEDEESLTWKQTTKAPNTRARKWLYIVIAIAIAGWILAFFLFLFQRPPARAVRPHDPHATSTPDHGQKVTLDQVLDGKWYSRNQNIQWVAGPNGEDGLLVERGGADNYFTVRDIRTVNADKETQNNHTKVLMKNESFRVGDQYVRGDELWPSPDHKKVLVRSNTEKLWRHSSTGRFWIFDVATQTGQAVDPADADTRIQIASWSPTSDSVVFTRNNNMYIRHLDKNSVDAITTDGGEQYFYGRPDWVYEEEVFQGDSATWWSADGKYIAYLRTNESAVPEFPVQYFLSRPSGKNPAPGEENYPDVRQIKYPKAGAPMSVVNLQLYETKSGHTFEVSIKDDFADDNRLITEVVWAGKTGKLLVKETNRESDILKVILIDAEKRSGGTVREENVAKLDGGWFEVSETTKYVPAQKGAGILKEHIREDDGYIDTVIHNGYDHLAYFSPLDNPTPKLLTEGNWEVVKAPSAIDAEANLVYYVSTQASSIERRIYSVDINKGPSSIQQVTPDDKMGYYTVSFSAGAHFMLLSYKGPDIPWQAIRATPSNKDDPIDLTIEKNEALSELAQKTELPLKIYSTIEVDGFELNVVERRPPHFDDSGKTKYPVLFYLYNGPGYQTVDRTFTVDFQSYVASALGYIVVTVDARGTGYLGRKLRCATRGNLGYWEAHDQIAAGKIWSQKKYVDSDNIAIWGWSYGGFMTLKVLETDAGNTFKYGMAVAPVTDWRLYDSVYTERYMHTPQHNPGGYDNSTISNMTALASNVRFLVMHGVSDDNVHFQNTLYLLDKLDQANVRNYDVHVFPDSDHGIYFHNANHVVYEKLNDWLINAFNGEWLRTENPQPTVNGYIKKR</sequence>
<evidence type="ECO:0000256" key="16">
    <source>
        <dbReference type="SAM" id="MobiDB-lite"/>
    </source>
</evidence>
<keyword evidence="15" id="KW-0325">Glycoprotein</keyword>
<organism evidence="20 21">
    <name type="scientific">Peltaster fructicola</name>
    <dbReference type="NCBI Taxonomy" id="286661"/>
    <lineage>
        <taxon>Eukaryota</taxon>
        <taxon>Fungi</taxon>
        <taxon>Dikarya</taxon>
        <taxon>Ascomycota</taxon>
        <taxon>Pezizomycotina</taxon>
        <taxon>Dothideomycetes</taxon>
        <taxon>Dothideomycetes incertae sedis</taxon>
        <taxon>Peltaster</taxon>
    </lineage>
</organism>
<dbReference type="InterPro" id="IPR002471">
    <property type="entry name" value="Pept_S9_AS"/>
</dbReference>
<evidence type="ECO:0000256" key="9">
    <source>
        <dbReference type="ARBA" id="ARBA00022692"/>
    </source>
</evidence>
<reference evidence="20 21" key="1">
    <citation type="journal article" date="2016" name="Sci. Rep.">
        <title>Peltaster fructicola genome reveals evolution from an invasive phytopathogen to an ectophytic parasite.</title>
        <authorList>
            <person name="Xu C."/>
            <person name="Chen H."/>
            <person name="Gleason M.L."/>
            <person name="Xu J.R."/>
            <person name="Liu H."/>
            <person name="Zhang R."/>
            <person name="Sun G."/>
        </authorList>
    </citation>
    <scope>NUCLEOTIDE SEQUENCE [LARGE SCALE GENOMIC DNA]</scope>
    <source>
        <strain evidence="20 21">LNHT1506</strain>
    </source>
</reference>
<evidence type="ECO:0000256" key="6">
    <source>
        <dbReference type="ARBA" id="ARBA00022438"/>
    </source>
</evidence>
<dbReference type="GO" id="GO:0004252">
    <property type="term" value="F:serine-type endopeptidase activity"/>
    <property type="evidence" value="ECO:0007669"/>
    <property type="project" value="InterPro"/>
</dbReference>
<feature type="compositionally biased region" description="Basic and acidic residues" evidence="16">
    <location>
        <begin position="20"/>
        <end position="29"/>
    </location>
</feature>
<feature type="domain" description="Peptidase S9 prolyl oligopeptidase catalytic" evidence="18">
    <location>
        <begin position="689"/>
        <end position="893"/>
    </location>
</feature>
<keyword evidence="9 17" id="KW-0812">Transmembrane</keyword>
<dbReference type="Proteomes" id="UP000503462">
    <property type="component" value="Chromosome 2"/>
</dbReference>
<feature type="domain" description="Dipeptidylpeptidase IV N-terminal" evidence="19">
    <location>
        <begin position="219"/>
        <end position="602"/>
    </location>
</feature>
<evidence type="ECO:0000256" key="7">
    <source>
        <dbReference type="ARBA" id="ARBA00022554"/>
    </source>
</evidence>
<dbReference type="InterPro" id="IPR002469">
    <property type="entry name" value="Peptidase_S9B_N"/>
</dbReference>
<keyword evidence="6" id="KW-0031">Aminopeptidase</keyword>
<comment type="function">
    <text evidence="2">Type IV dipeptidyl-peptidase which removes N-terminal dipeptides sequentially from polypeptides having unsubstituted N-termini provided that the penultimate residue is proline.</text>
</comment>
<evidence type="ECO:0000256" key="11">
    <source>
        <dbReference type="ARBA" id="ARBA00022825"/>
    </source>
</evidence>
<dbReference type="PROSITE" id="PS00708">
    <property type="entry name" value="PRO_ENDOPEP_SER"/>
    <property type="match status" value="1"/>
</dbReference>
<dbReference type="GO" id="GO:0004177">
    <property type="term" value="F:aminopeptidase activity"/>
    <property type="evidence" value="ECO:0007669"/>
    <property type="project" value="UniProtKB-KW"/>
</dbReference>
<dbReference type="FunFam" id="3.40.50.1820:FF:000003">
    <property type="entry name" value="Dipeptidyl peptidase 4"/>
    <property type="match status" value="1"/>
</dbReference>
<evidence type="ECO:0000259" key="18">
    <source>
        <dbReference type="Pfam" id="PF00326"/>
    </source>
</evidence>
<comment type="subcellular location">
    <subcellularLocation>
        <location evidence="3">Vacuole membrane</location>
        <topology evidence="3">Single-pass type II membrane protein</topology>
    </subcellularLocation>
</comment>
<evidence type="ECO:0000256" key="3">
    <source>
        <dbReference type="ARBA" id="ARBA00004576"/>
    </source>
</evidence>
<evidence type="ECO:0000256" key="14">
    <source>
        <dbReference type="ARBA" id="ARBA00023136"/>
    </source>
</evidence>
<dbReference type="GO" id="GO:0008239">
    <property type="term" value="F:dipeptidyl-peptidase activity"/>
    <property type="evidence" value="ECO:0007669"/>
    <property type="project" value="UniProtKB-EC"/>
</dbReference>
<comment type="catalytic activity">
    <reaction evidence="1">
        <text>Release of an N-terminal dipeptide, Xaa-Yaa-|-Zaa-, from a polypeptide, preferentially when Yaa is Pro, provided Zaa is neither Pro nor hydroxyproline.</text>
        <dbReference type="EC" id="3.4.14.5"/>
    </reaction>
</comment>
<name>A0A6H0XU60_9PEZI</name>
<dbReference type="PANTHER" id="PTHR11731:SF200">
    <property type="entry name" value="DIPEPTIDYL PEPTIDASE 10, ISOFORM B"/>
    <property type="match status" value="1"/>
</dbReference>
<dbReference type="InterPro" id="IPR050278">
    <property type="entry name" value="Serine_Prot_S9B/DPPIV"/>
</dbReference>
<keyword evidence="13 17" id="KW-1133">Transmembrane helix</keyword>
<dbReference type="GO" id="GO:0005886">
    <property type="term" value="C:plasma membrane"/>
    <property type="evidence" value="ECO:0007669"/>
    <property type="project" value="TreeGrafter"/>
</dbReference>
<evidence type="ECO:0000256" key="15">
    <source>
        <dbReference type="ARBA" id="ARBA00023180"/>
    </source>
</evidence>
<dbReference type="PANTHER" id="PTHR11731">
    <property type="entry name" value="PROTEASE FAMILY S9B,C DIPEPTIDYL-PEPTIDASE IV-RELATED"/>
    <property type="match status" value="1"/>
</dbReference>
<dbReference type="EC" id="3.4.14.5" evidence="5"/>
<dbReference type="OrthoDB" id="16520at2759"/>
<feature type="region of interest" description="Disordered" evidence="16">
    <location>
        <begin position="1"/>
        <end position="40"/>
    </location>
</feature>
<evidence type="ECO:0000256" key="5">
    <source>
        <dbReference type="ARBA" id="ARBA00012062"/>
    </source>
</evidence>
<protein>
    <recommendedName>
        <fullName evidence="5">dipeptidyl-peptidase IV</fullName>
        <ecNumber evidence="5">3.4.14.5</ecNumber>
    </recommendedName>
</protein>
<dbReference type="GO" id="GO:0005774">
    <property type="term" value="C:vacuolar membrane"/>
    <property type="evidence" value="ECO:0007669"/>
    <property type="project" value="UniProtKB-SubCell"/>
</dbReference>
<evidence type="ECO:0000256" key="17">
    <source>
        <dbReference type="SAM" id="Phobius"/>
    </source>
</evidence>
<dbReference type="SUPFAM" id="SSF82171">
    <property type="entry name" value="DPP6 N-terminal domain-like"/>
    <property type="match status" value="1"/>
</dbReference>
<evidence type="ECO:0000256" key="4">
    <source>
        <dbReference type="ARBA" id="ARBA00006150"/>
    </source>
</evidence>
<dbReference type="Pfam" id="PF00326">
    <property type="entry name" value="Peptidase_S9"/>
    <property type="match status" value="1"/>
</dbReference>
<evidence type="ECO:0000256" key="12">
    <source>
        <dbReference type="ARBA" id="ARBA00022968"/>
    </source>
</evidence>
<keyword evidence="14 17" id="KW-0472">Membrane</keyword>
<evidence type="ECO:0000256" key="13">
    <source>
        <dbReference type="ARBA" id="ARBA00022989"/>
    </source>
</evidence>
<evidence type="ECO:0000259" key="19">
    <source>
        <dbReference type="Pfam" id="PF00930"/>
    </source>
</evidence>
<dbReference type="SUPFAM" id="SSF53474">
    <property type="entry name" value="alpha/beta-Hydrolases"/>
    <property type="match status" value="1"/>
</dbReference>
<comment type="similarity">
    <text evidence="4">Belongs to the peptidase S9B family.</text>
</comment>
<dbReference type="EMBL" id="CP051140">
    <property type="protein sequence ID" value="QIW98184.1"/>
    <property type="molecule type" value="Genomic_DNA"/>
</dbReference>
<evidence type="ECO:0000256" key="10">
    <source>
        <dbReference type="ARBA" id="ARBA00022801"/>
    </source>
</evidence>